<evidence type="ECO:0000256" key="4">
    <source>
        <dbReference type="ARBA" id="ARBA00022989"/>
    </source>
</evidence>
<gene>
    <name evidence="7" type="ORF">VMF7928_03779</name>
</gene>
<evidence type="ECO:0000313" key="7">
    <source>
        <dbReference type="EMBL" id="CAH0541718.1"/>
    </source>
</evidence>
<keyword evidence="3 6" id="KW-0812">Transmembrane</keyword>
<evidence type="ECO:0000313" key="8">
    <source>
        <dbReference type="Proteomes" id="UP000838748"/>
    </source>
</evidence>
<evidence type="ECO:0008006" key="9">
    <source>
        <dbReference type="Google" id="ProtNLM"/>
    </source>
</evidence>
<evidence type="ECO:0000256" key="3">
    <source>
        <dbReference type="ARBA" id="ARBA00022692"/>
    </source>
</evidence>
<dbReference type="InterPro" id="IPR011701">
    <property type="entry name" value="MFS"/>
</dbReference>
<feature type="transmembrane region" description="Helical" evidence="6">
    <location>
        <begin position="273"/>
        <end position="291"/>
    </location>
</feature>
<feature type="transmembrane region" description="Helical" evidence="6">
    <location>
        <begin position="206"/>
        <end position="227"/>
    </location>
</feature>
<dbReference type="Pfam" id="PF07690">
    <property type="entry name" value="MFS_1"/>
    <property type="match status" value="1"/>
</dbReference>
<feature type="transmembrane region" description="Helical" evidence="6">
    <location>
        <begin position="242"/>
        <end position="261"/>
    </location>
</feature>
<keyword evidence="2" id="KW-1003">Cell membrane</keyword>
<dbReference type="PANTHER" id="PTHR43124">
    <property type="entry name" value="PURINE EFFLUX PUMP PBUE"/>
    <property type="match status" value="1"/>
</dbReference>
<dbReference type="Gene3D" id="1.20.1250.20">
    <property type="entry name" value="MFS general substrate transporter like domains"/>
    <property type="match status" value="2"/>
</dbReference>
<dbReference type="SUPFAM" id="SSF103473">
    <property type="entry name" value="MFS general substrate transporter"/>
    <property type="match status" value="1"/>
</dbReference>
<proteinExistence type="predicted"/>
<feature type="transmembrane region" description="Helical" evidence="6">
    <location>
        <begin position="161"/>
        <end position="180"/>
    </location>
</feature>
<feature type="transmembrane region" description="Helical" evidence="6">
    <location>
        <begin position="97"/>
        <end position="118"/>
    </location>
</feature>
<evidence type="ECO:0000256" key="1">
    <source>
        <dbReference type="ARBA" id="ARBA00004651"/>
    </source>
</evidence>
<feature type="transmembrane region" description="Helical" evidence="6">
    <location>
        <begin position="130"/>
        <end position="155"/>
    </location>
</feature>
<feature type="transmembrane region" description="Helical" evidence="6">
    <location>
        <begin position="360"/>
        <end position="381"/>
    </location>
</feature>
<accession>A0ABM9BBP3</accession>
<keyword evidence="4 6" id="KW-1133">Transmembrane helix</keyword>
<evidence type="ECO:0000256" key="2">
    <source>
        <dbReference type="ARBA" id="ARBA00022475"/>
    </source>
</evidence>
<dbReference type="InterPro" id="IPR036259">
    <property type="entry name" value="MFS_trans_sf"/>
</dbReference>
<comment type="subcellular location">
    <subcellularLocation>
        <location evidence="1">Cell membrane</location>
        <topology evidence="1">Multi-pass membrane protein</topology>
    </subcellularLocation>
</comment>
<dbReference type="InterPro" id="IPR050189">
    <property type="entry name" value="MFS_Efflux_Transporters"/>
</dbReference>
<organism evidence="7 8">
    <name type="scientific">Vibrio marisflavi CECT 7928</name>
    <dbReference type="NCBI Taxonomy" id="634439"/>
    <lineage>
        <taxon>Bacteria</taxon>
        <taxon>Pseudomonadati</taxon>
        <taxon>Pseudomonadota</taxon>
        <taxon>Gammaproteobacteria</taxon>
        <taxon>Vibrionales</taxon>
        <taxon>Vibrionaceae</taxon>
        <taxon>Vibrio</taxon>
    </lineage>
</organism>
<dbReference type="PANTHER" id="PTHR43124:SF3">
    <property type="entry name" value="CHLORAMPHENICOL EFFLUX PUMP RV0191"/>
    <property type="match status" value="1"/>
</dbReference>
<feature type="transmembrane region" description="Helical" evidence="6">
    <location>
        <begin position="42"/>
        <end position="60"/>
    </location>
</feature>
<reference evidence="7" key="1">
    <citation type="submission" date="2021-11" db="EMBL/GenBank/DDBJ databases">
        <authorList>
            <person name="Rodrigo-Torres L."/>
            <person name="Arahal R. D."/>
            <person name="Lucena T."/>
        </authorList>
    </citation>
    <scope>NUCLEOTIDE SEQUENCE</scope>
    <source>
        <strain evidence="7">CECT 7928</strain>
    </source>
</reference>
<dbReference type="Proteomes" id="UP000838748">
    <property type="component" value="Unassembled WGS sequence"/>
</dbReference>
<dbReference type="RefSeq" id="WP_237363227.1">
    <property type="nucleotide sequence ID" value="NZ_CAKLDM010000002.1"/>
</dbReference>
<comment type="caution">
    <text evidence="7">The sequence shown here is derived from an EMBL/GenBank/DDBJ whole genome shotgun (WGS) entry which is preliminary data.</text>
</comment>
<evidence type="ECO:0000256" key="6">
    <source>
        <dbReference type="SAM" id="Phobius"/>
    </source>
</evidence>
<name>A0ABM9BBP3_9VIBR</name>
<feature type="transmembrane region" description="Helical" evidence="6">
    <location>
        <begin position="303"/>
        <end position="323"/>
    </location>
</feature>
<feature type="transmembrane region" description="Helical" evidence="6">
    <location>
        <begin position="72"/>
        <end position="91"/>
    </location>
</feature>
<feature type="transmembrane region" description="Helical" evidence="6">
    <location>
        <begin position="335"/>
        <end position="354"/>
    </location>
</feature>
<protein>
    <recommendedName>
        <fullName evidence="9">MFS transporter</fullName>
    </recommendedName>
</protein>
<keyword evidence="5 6" id="KW-0472">Membrane</keyword>
<evidence type="ECO:0000256" key="5">
    <source>
        <dbReference type="ARBA" id="ARBA00023136"/>
    </source>
</evidence>
<sequence>MRSLKYSLIVLTLVSVVADSMLLPFYSQFFAQAFDSHSSQLVGYYIAASCFTVIVSFPVWAKVAKKINELHLWIYTQIIAGALGLACYYSSSLLQFWLLSQLMLVFKASYLLIYPFVIRLEEKDKHMNMVSLFSVLMHFGAIGGALLGGVILQMFSAKDAYLVMPISDAIQVLVCLFIIFKLQVPFWAEQQTTDKPCVISPEHKKFILNLGIVSMLFYFSTFLIRPFFSRYWEFVSSFDNDIVSGIIYSIPGWVALIGLWVNSRAKTSSKHSHHIVAAMLIGIAGLLIQGAQQEWLVIVGRCIFGWGLFQVTVRLEVFMFANSTPDKYASDFSRVYLFQNIGVIAASFAVGYIVDHSPLVTTFFIAAIGLSTSLAYFAFAFRDKFRLPSANIQEAS</sequence>
<dbReference type="EMBL" id="CAKLDM010000002">
    <property type="protein sequence ID" value="CAH0541718.1"/>
    <property type="molecule type" value="Genomic_DNA"/>
</dbReference>
<keyword evidence="8" id="KW-1185">Reference proteome</keyword>